<organism evidence="1 2">
    <name type="scientific">Umezawaea endophytica</name>
    <dbReference type="NCBI Taxonomy" id="1654476"/>
    <lineage>
        <taxon>Bacteria</taxon>
        <taxon>Bacillati</taxon>
        <taxon>Actinomycetota</taxon>
        <taxon>Actinomycetes</taxon>
        <taxon>Pseudonocardiales</taxon>
        <taxon>Pseudonocardiaceae</taxon>
        <taxon>Umezawaea</taxon>
    </lineage>
</organism>
<dbReference type="AlphaFoldDB" id="A0A9X2VXC9"/>
<evidence type="ECO:0000313" key="2">
    <source>
        <dbReference type="Proteomes" id="UP001141259"/>
    </source>
</evidence>
<sequence>VTAVRPDGTELLLAWGTQVDAQPIRANAAHEVEDESGAISEQRLAGYVAKYATKGTGKTEAADRPIKSQLEIDYLRVATHHRAMIQTAWDLGHLPQYAELNLVRWAHMLGFRGHFLSKSKAYSTTFRAIRGERRAFRAQETLDRLGYTADSVTVVNDWQWTGSGYANDAERELASAISERVREHRRRKYDAEENK</sequence>
<proteinExistence type="predicted"/>
<reference evidence="1" key="1">
    <citation type="submission" date="2022-08" db="EMBL/GenBank/DDBJ databases">
        <authorList>
            <person name="Tistechok S."/>
            <person name="Samborskyy M."/>
            <person name="Roman I."/>
        </authorList>
    </citation>
    <scope>NUCLEOTIDE SEQUENCE</scope>
    <source>
        <strain evidence="1">DSM 103496</strain>
    </source>
</reference>
<feature type="non-terminal residue" evidence="1">
    <location>
        <position position="1"/>
    </location>
</feature>
<dbReference type="InterPro" id="IPR046828">
    <property type="entry name" value="RepSA"/>
</dbReference>
<accession>A0A9X2VXC9</accession>
<comment type="caution">
    <text evidence="1">The sequence shown here is derived from an EMBL/GenBank/DDBJ whole genome shotgun (WGS) entry which is preliminary data.</text>
</comment>
<dbReference type="EMBL" id="JANYMP010000046">
    <property type="protein sequence ID" value="MCS7484415.1"/>
    <property type="molecule type" value="Genomic_DNA"/>
</dbReference>
<protein>
    <submittedName>
        <fullName evidence="1">Replication initiation protein</fullName>
    </submittedName>
</protein>
<dbReference type="RefSeq" id="WP_372507021.1">
    <property type="nucleotide sequence ID" value="NZ_JANYMP010000046.1"/>
</dbReference>
<dbReference type="Pfam" id="PF20199">
    <property type="entry name" value="RepSA"/>
    <property type="match status" value="1"/>
</dbReference>
<name>A0A9X2VXC9_9PSEU</name>
<dbReference type="Proteomes" id="UP001141259">
    <property type="component" value="Unassembled WGS sequence"/>
</dbReference>
<evidence type="ECO:0000313" key="1">
    <source>
        <dbReference type="EMBL" id="MCS7484415.1"/>
    </source>
</evidence>
<gene>
    <name evidence="1" type="ORF">NZH93_46935</name>
</gene>
<keyword evidence="2" id="KW-1185">Reference proteome</keyword>